<dbReference type="EMBL" id="JAENGY010003702">
    <property type="protein sequence ID" value="KAG6941378.1"/>
    <property type="molecule type" value="Genomic_DNA"/>
</dbReference>
<accession>A0A8J5HZ81</accession>
<organism evidence="2 3">
    <name type="scientific">Phytophthora aleatoria</name>
    <dbReference type="NCBI Taxonomy" id="2496075"/>
    <lineage>
        <taxon>Eukaryota</taxon>
        <taxon>Sar</taxon>
        <taxon>Stramenopiles</taxon>
        <taxon>Oomycota</taxon>
        <taxon>Peronosporomycetes</taxon>
        <taxon>Peronosporales</taxon>
        <taxon>Peronosporaceae</taxon>
        <taxon>Phytophthora</taxon>
    </lineage>
</organism>
<sequence length="188" mass="19970">RQIEARCAVTTLHEDESGLVESVGHVTKEAQDIESPDARSDTSLVDTNSVLELDASANESESLTPGGLSPTQTYFAAGSGTTIPASRGPPAPHTATSPAGLSPNELARLSSRLSRRPSTHDIGNTITYLSHTAQRRIRLDKMMEKLASEASSPSKKCDDPILFGLLMIRVQAAGTSHRAPCKALSAFF</sequence>
<protein>
    <submittedName>
        <fullName evidence="2">Uncharacterized protein</fullName>
    </submittedName>
</protein>
<dbReference type="Proteomes" id="UP000709295">
    <property type="component" value="Unassembled WGS sequence"/>
</dbReference>
<evidence type="ECO:0000313" key="3">
    <source>
        <dbReference type="Proteomes" id="UP000709295"/>
    </source>
</evidence>
<evidence type="ECO:0000256" key="1">
    <source>
        <dbReference type="SAM" id="MobiDB-lite"/>
    </source>
</evidence>
<dbReference type="AlphaFoldDB" id="A0A8J5HZ81"/>
<keyword evidence="3" id="KW-1185">Reference proteome</keyword>
<proteinExistence type="predicted"/>
<comment type="caution">
    <text evidence="2">The sequence shown here is derived from an EMBL/GenBank/DDBJ whole genome shotgun (WGS) entry which is preliminary data.</text>
</comment>
<gene>
    <name evidence="2" type="ORF">JG688_00018700</name>
</gene>
<name>A0A8J5HZ81_9STRA</name>
<feature type="region of interest" description="Disordered" evidence="1">
    <location>
        <begin position="20"/>
        <end position="103"/>
    </location>
</feature>
<reference evidence="2" key="1">
    <citation type="submission" date="2021-01" db="EMBL/GenBank/DDBJ databases">
        <title>Phytophthora aleatoria, a newly-described species from Pinus radiata is distinct from Phytophthora cactorum isolates based on comparative genomics.</title>
        <authorList>
            <person name="Mcdougal R."/>
            <person name="Panda P."/>
            <person name="Williams N."/>
            <person name="Studholme D.J."/>
        </authorList>
    </citation>
    <scope>NUCLEOTIDE SEQUENCE</scope>
    <source>
        <strain evidence="2">NZFS 4037</strain>
    </source>
</reference>
<feature type="non-terminal residue" evidence="2">
    <location>
        <position position="1"/>
    </location>
</feature>
<evidence type="ECO:0000313" key="2">
    <source>
        <dbReference type="EMBL" id="KAG6941378.1"/>
    </source>
</evidence>
<feature type="compositionally biased region" description="Basic and acidic residues" evidence="1">
    <location>
        <begin position="26"/>
        <end position="40"/>
    </location>
</feature>
<feature type="compositionally biased region" description="Polar residues" evidence="1">
    <location>
        <begin position="57"/>
        <end position="84"/>
    </location>
</feature>
<feature type="compositionally biased region" description="Polar residues" evidence="1">
    <location>
        <begin position="41"/>
        <end position="50"/>
    </location>
</feature>